<dbReference type="EMBL" id="CP001338">
    <property type="protein sequence ID" value="ACL17101.1"/>
    <property type="molecule type" value="Genomic_DNA"/>
</dbReference>
<reference evidence="3 4" key="1">
    <citation type="journal article" date="2015" name="Genome Announc.">
        <title>Complete Genome Sequence of Methanosphaerula palustris E1-9CT, a Hydrogenotrophic Methanogen Isolated from a Minerotrophic Fen Peatland.</title>
        <authorList>
            <person name="Cadillo-Quiroz H."/>
            <person name="Browne P."/>
            <person name="Kyrpides N."/>
            <person name="Woyke T."/>
            <person name="Goodwin L."/>
            <person name="Detter C."/>
            <person name="Yavitt J.B."/>
            <person name="Zinder S.H."/>
        </authorList>
    </citation>
    <scope>NUCLEOTIDE SEQUENCE [LARGE SCALE GENOMIC DNA]</scope>
    <source>
        <strain evidence="4">ATCC BAA-1556 / DSM 19958 / E1-9c</strain>
    </source>
</reference>
<dbReference type="eggNOG" id="arCOG02516">
    <property type="taxonomic scope" value="Archaea"/>
</dbReference>
<dbReference type="STRING" id="521011.Mpal_1795"/>
<dbReference type="SUPFAM" id="SSF63446">
    <property type="entry name" value="Type I dockerin domain"/>
    <property type="match status" value="1"/>
</dbReference>
<proteinExistence type="predicted"/>
<organism evidence="3 4">
    <name type="scientific">Methanosphaerula palustris (strain ATCC BAA-1556 / DSM 19958 / E1-9c)</name>
    <dbReference type="NCBI Taxonomy" id="521011"/>
    <lineage>
        <taxon>Archaea</taxon>
        <taxon>Methanobacteriati</taxon>
        <taxon>Methanobacteriota</taxon>
        <taxon>Stenosarchaea group</taxon>
        <taxon>Methanomicrobia</taxon>
        <taxon>Methanomicrobiales</taxon>
        <taxon>Methanoregulaceae</taxon>
        <taxon>Methanosphaerula</taxon>
    </lineage>
</organism>
<dbReference type="PROSITE" id="PS50222">
    <property type="entry name" value="EF_HAND_2"/>
    <property type="match status" value="1"/>
</dbReference>
<dbReference type="RefSeq" id="WP_012618420.1">
    <property type="nucleotide sequence ID" value="NC_011832.1"/>
</dbReference>
<dbReference type="GO" id="GO:0005509">
    <property type="term" value="F:calcium ion binding"/>
    <property type="evidence" value="ECO:0007669"/>
    <property type="project" value="InterPro"/>
</dbReference>
<feature type="domain" description="EF-hand" evidence="2">
    <location>
        <begin position="339"/>
        <end position="361"/>
    </location>
</feature>
<feature type="region of interest" description="Disordered" evidence="1">
    <location>
        <begin position="1"/>
        <end position="20"/>
    </location>
</feature>
<dbReference type="PROSITE" id="PS00018">
    <property type="entry name" value="EF_HAND_1"/>
    <property type="match status" value="1"/>
</dbReference>
<dbReference type="InterPro" id="IPR018247">
    <property type="entry name" value="EF_Hand_1_Ca_BS"/>
</dbReference>
<evidence type="ECO:0000259" key="2">
    <source>
        <dbReference type="PROSITE" id="PS50222"/>
    </source>
</evidence>
<evidence type="ECO:0000256" key="1">
    <source>
        <dbReference type="SAM" id="MobiDB-lite"/>
    </source>
</evidence>
<gene>
    <name evidence="3" type="ordered locus">Mpal_1795</name>
</gene>
<accession>B8GK30</accession>
<dbReference type="Proteomes" id="UP000002457">
    <property type="component" value="Chromosome"/>
</dbReference>
<keyword evidence="4" id="KW-1185">Reference proteome</keyword>
<protein>
    <recommendedName>
        <fullName evidence="2">EF-hand domain-containing protein</fullName>
    </recommendedName>
</protein>
<dbReference type="InterPro" id="IPR036439">
    <property type="entry name" value="Dockerin_dom_sf"/>
</dbReference>
<name>B8GK30_METPE</name>
<dbReference type="HOGENOM" id="CLU_065512_0_0_2"/>
<evidence type="ECO:0000313" key="4">
    <source>
        <dbReference type="Proteomes" id="UP000002457"/>
    </source>
</evidence>
<dbReference type="GeneID" id="70316842"/>
<dbReference type="KEGG" id="mpl:Mpal_1795"/>
<sequence precursor="true">MQRRDENGHGWYRQKTQPPKRRGGGLALLLFLGILLFIPPGGAAPIADYNNVMIHVANPEGPAYNVFGNGSYLSRFEGVDRGLNALHISTDPAVNFGQVTTTANQSGTFYATDSGGKGYEDDILLLVAVNGTIPDDFKLHVTADGYTWTPNPISNTAPTSSTYNATTLDETFTKADLIYGPQNWKPTGNGYSYPIYYGQDTNDTTNTFQVMLIDLNAGVLRPNAALENQGAVRIHYSFENLSSFAAFNVYGYCKTSNNGFDMIAWTNSLMPDRTPSGYSVTASSPVLKILPLPDQQHAPLDHDGDGRYEDLNGNGQADFSDVVLFFNQMDWIAENEPVDAFDFNKNGKIDFGDVVSLFIRI</sequence>
<evidence type="ECO:0000313" key="3">
    <source>
        <dbReference type="EMBL" id="ACL17101.1"/>
    </source>
</evidence>
<dbReference type="GO" id="GO:0000272">
    <property type="term" value="P:polysaccharide catabolic process"/>
    <property type="evidence" value="ECO:0007669"/>
    <property type="project" value="InterPro"/>
</dbReference>
<dbReference type="InterPro" id="IPR002048">
    <property type="entry name" value="EF_hand_dom"/>
</dbReference>
<dbReference type="AlphaFoldDB" id="B8GK30"/>